<feature type="domain" description="DUF7507" evidence="3">
    <location>
        <begin position="4298"/>
        <end position="4395"/>
    </location>
</feature>
<feature type="domain" description="DUF7507" evidence="3">
    <location>
        <begin position="2463"/>
        <end position="2562"/>
    </location>
</feature>
<feature type="domain" description="DUF7507" evidence="3">
    <location>
        <begin position="3267"/>
        <end position="3366"/>
    </location>
</feature>
<feature type="domain" description="DUF7507" evidence="3">
    <location>
        <begin position="5218"/>
        <end position="5317"/>
    </location>
</feature>
<feature type="domain" description="DUF7507" evidence="3">
    <location>
        <begin position="1427"/>
        <end position="1529"/>
    </location>
</feature>
<feature type="domain" description="DUF7507" evidence="3">
    <location>
        <begin position="2806"/>
        <end position="2901"/>
    </location>
</feature>
<feature type="compositionally biased region" description="Polar residues" evidence="1">
    <location>
        <begin position="6416"/>
        <end position="6430"/>
    </location>
</feature>
<feature type="region of interest" description="Disordered" evidence="1">
    <location>
        <begin position="2318"/>
        <end position="2360"/>
    </location>
</feature>
<feature type="compositionally biased region" description="Low complexity" evidence="1">
    <location>
        <begin position="2439"/>
        <end position="2454"/>
    </location>
</feature>
<evidence type="ECO:0000313" key="4">
    <source>
        <dbReference type="EMBL" id="PWQ98013.1"/>
    </source>
</evidence>
<feature type="region of interest" description="Disordered" evidence="1">
    <location>
        <begin position="3007"/>
        <end position="3049"/>
    </location>
</feature>
<feature type="compositionally biased region" description="Polar residues" evidence="1">
    <location>
        <begin position="3926"/>
        <end position="3935"/>
    </location>
</feature>
<feature type="domain" description="DUF7507" evidence="3">
    <location>
        <begin position="4645"/>
        <end position="4744"/>
    </location>
</feature>
<name>A0A317CKN9_9GAMM</name>
<feature type="region of interest" description="Disordered" evidence="1">
    <location>
        <begin position="4517"/>
        <end position="4543"/>
    </location>
</feature>
<feature type="compositionally biased region" description="Polar residues" evidence="1">
    <location>
        <begin position="3142"/>
        <end position="3163"/>
    </location>
</feature>
<feature type="domain" description="DUF7507" evidence="3">
    <location>
        <begin position="2348"/>
        <end position="2447"/>
    </location>
</feature>
<evidence type="ECO:0000259" key="3">
    <source>
        <dbReference type="Pfam" id="PF24346"/>
    </source>
</evidence>
<feature type="domain" description="DUF7507" evidence="3">
    <location>
        <begin position="263"/>
        <end position="358"/>
    </location>
</feature>
<feature type="domain" description="DUF7507" evidence="3">
    <location>
        <begin position="3841"/>
        <end position="3940"/>
    </location>
</feature>
<reference evidence="4 5" key="1">
    <citation type="submission" date="2018-05" db="EMBL/GenBank/DDBJ databases">
        <title>Leucothrix arctica sp. nov., isolated from Arctic seawater.</title>
        <authorList>
            <person name="Choi A."/>
            <person name="Baek K."/>
        </authorList>
    </citation>
    <scope>NUCLEOTIDE SEQUENCE [LARGE SCALE GENOMIC DNA]</scope>
    <source>
        <strain evidence="4 5">IMCC9719</strain>
    </source>
</reference>
<feature type="region of interest" description="Disordered" evidence="1">
    <location>
        <begin position="6019"/>
        <end position="6038"/>
    </location>
</feature>
<feature type="domain" description="DUF7507" evidence="3">
    <location>
        <begin position="3496"/>
        <end position="3594"/>
    </location>
</feature>
<dbReference type="InterPro" id="IPR051172">
    <property type="entry name" value="Chlamydia_OmcB"/>
</dbReference>
<feature type="domain" description="DUF7507" evidence="3">
    <location>
        <begin position="5447"/>
        <end position="5546"/>
    </location>
</feature>
<feature type="compositionally biased region" description="Polar residues" evidence="1">
    <location>
        <begin position="2340"/>
        <end position="2360"/>
    </location>
</feature>
<feature type="compositionally biased region" description="Low complexity" evidence="1">
    <location>
        <begin position="3358"/>
        <end position="3373"/>
    </location>
</feature>
<feature type="region of interest" description="Disordered" evidence="1">
    <location>
        <begin position="4730"/>
        <end position="4753"/>
    </location>
</feature>
<dbReference type="PANTHER" id="PTHR34819">
    <property type="entry name" value="LARGE CYSTEINE-RICH PERIPLASMIC PROTEIN OMCB"/>
    <property type="match status" value="1"/>
</dbReference>
<feature type="region of interest" description="Disordered" evidence="1">
    <location>
        <begin position="4038"/>
        <end position="4064"/>
    </location>
</feature>
<feature type="domain" description="DUF7507" evidence="3">
    <location>
        <begin position="2121"/>
        <end position="2216"/>
    </location>
</feature>
<dbReference type="NCBIfam" id="TIGR01451">
    <property type="entry name" value="B_ant_repeat"/>
    <property type="match status" value="12"/>
</dbReference>
<feature type="compositionally biased region" description="Low complexity" evidence="1">
    <location>
        <begin position="4047"/>
        <end position="4062"/>
    </location>
</feature>
<proteinExistence type="predicted"/>
<feature type="domain" description="DUF7507" evidence="3">
    <location>
        <begin position="1082"/>
        <end position="1184"/>
    </location>
</feature>
<feature type="domain" description="DUF7507" evidence="3">
    <location>
        <begin position="3037"/>
        <end position="3135"/>
    </location>
</feature>
<feature type="region of interest" description="Disordered" evidence="1">
    <location>
        <begin position="5877"/>
        <end position="5896"/>
    </location>
</feature>
<feature type="domain" description="DUF7507" evidence="3">
    <location>
        <begin position="2578"/>
        <end position="2677"/>
    </location>
</feature>
<feature type="domain" description="DUF7507" evidence="3">
    <location>
        <begin position="5331"/>
        <end position="5429"/>
    </location>
</feature>
<feature type="compositionally biased region" description="Low complexity" evidence="1">
    <location>
        <begin position="5880"/>
        <end position="5896"/>
    </location>
</feature>
<feature type="domain" description="DUF7507" evidence="3">
    <location>
        <begin position="4185"/>
        <end position="4284"/>
    </location>
</feature>
<feature type="domain" description="DUF7507" evidence="3">
    <location>
        <begin position="737"/>
        <end position="835"/>
    </location>
</feature>
<organism evidence="4 5">
    <name type="scientific">Leucothrix arctica</name>
    <dbReference type="NCBI Taxonomy" id="1481894"/>
    <lineage>
        <taxon>Bacteria</taxon>
        <taxon>Pseudomonadati</taxon>
        <taxon>Pseudomonadota</taxon>
        <taxon>Gammaproteobacteria</taxon>
        <taxon>Thiotrichales</taxon>
        <taxon>Thiotrichaceae</taxon>
        <taxon>Leucothrix</taxon>
    </lineage>
</organism>
<dbReference type="InterPro" id="IPR047589">
    <property type="entry name" value="DUF11_rpt"/>
</dbReference>
<gene>
    <name evidence="4" type="ORF">DKT75_05230</name>
</gene>
<feature type="domain" description="DUF7507" evidence="3">
    <location>
        <begin position="848"/>
        <end position="952"/>
    </location>
</feature>
<feature type="region of interest" description="Disordered" evidence="1">
    <location>
        <begin position="2433"/>
        <end position="2476"/>
    </location>
</feature>
<dbReference type="RefSeq" id="WP_109822379.1">
    <property type="nucleotide sequence ID" value="NZ_QGKL01000015.1"/>
</dbReference>
<feature type="domain" description="DUF7507" evidence="3">
    <location>
        <begin position="4415"/>
        <end position="4514"/>
    </location>
</feature>
<feature type="domain" description="DUF7507" evidence="3">
    <location>
        <begin position="6017"/>
        <end position="6112"/>
    </location>
</feature>
<feature type="domain" description="DUF7507" evidence="3">
    <location>
        <begin position="1197"/>
        <end position="1296"/>
    </location>
</feature>
<feature type="region of interest" description="Disordered" evidence="1">
    <location>
        <begin position="2552"/>
        <end position="2572"/>
    </location>
</feature>
<feature type="compositionally biased region" description="Polar residues" evidence="1">
    <location>
        <begin position="4635"/>
        <end position="4656"/>
    </location>
</feature>
<feature type="domain" description="DUF7507" evidence="3">
    <location>
        <begin position="2692"/>
        <end position="2791"/>
    </location>
</feature>
<feature type="domain" description="DUF7507" evidence="3">
    <location>
        <begin position="4071"/>
        <end position="4172"/>
    </location>
</feature>
<feature type="domain" description="DUF7507" evidence="3">
    <location>
        <begin position="5104"/>
        <end position="5204"/>
    </location>
</feature>
<feature type="compositionally biased region" description="Polar residues" evidence="1">
    <location>
        <begin position="4615"/>
        <end position="4624"/>
    </location>
</feature>
<comment type="caution">
    <text evidence="4">The sequence shown here is derived from an EMBL/GenBank/DDBJ whole genome shotgun (WGS) entry which is preliminary data.</text>
</comment>
<feature type="domain" description="DUF7507" evidence="3">
    <location>
        <begin position="5791"/>
        <end position="5893"/>
    </location>
</feature>
<feature type="compositionally biased region" description="Basic and acidic residues" evidence="1">
    <location>
        <begin position="6431"/>
        <end position="6442"/>
    </location>
</feature>
<feature type="domain" description="DUF7507" evidence="3">
    <location>
        <begin position="1656"/>
        <end position="1756"/>
    </location>
</feature>
<feature type="domain" description="DUF7507" evidence="3">
    <location>
        <begin position="623"/>
        <end position="722"/>
    </location>
</feature>
<accession>A0A317CKN9</accession>
<feature type="region of interest" description="Disordered" evidence="1">
    <location>
        <begin position="3812"/>
        <end position="3831"/>
    </location>
</feature>
<protein>
    <submittedName>
        <fullName evidence="4">Uncharacterized protein</fullName>
    </submittedName>
</protein>
<dbReference type="InterPro" id="IPR001434">
    <property type="entry name" value="OmcB-like_DUF11"/>
</dbReference>
<feature type="domain" description="DUF7507" evidence="3">
    <location>
        <begin position="3726"/>
        <end position="3825"/>
    </location>
</feature>
<feature type="domain" description="DUF7507" evidence="3">
    <location>
        <begin position="3609"/>
        <end position="3707"/>
    </location>
</feature>
<feature type="region of interest" description="Disordered" evidence="1">
    <location>
        <begin position="3352"/>
        <end position="3376"/>
    </location>
</feature>
<feature type="domain" description="DUF7507" evidence="3">
    <location>
        <begin position="374"/>
        <end position="494"/>
    </location>
</feature>
<evidence type="ECO:0000256" key="1">
    <source>
        <dbReference type="SAM" id="MobiDB-lite"/>
    </source>
</evidence>
<dbReference type="Proteomes" id="UP000245506">
    <property type="component" value="Unassembled WGS sequence"/>
</dbReference>
<feature type="domain" description="DUF7507" evidence="3">
    <location>
        <begin position="3152"/>
        <end position="3251"/>
    </location>
</feature>
<dbReference type="EMBL" id="QGKL01000015">
    <property type="protein sequence ID" value="PWQ98013.1"/>
    <property type="molecule type" value="Genomic_DNA"/>
</dbReference>
<dbReference type="InterPro" id="IPR055354">
    <property type="entry name" value="DUF7507"/>
</dbReference>
<feature type="compositionally biased region" description="Polar residues" evidence="1">
    <location>
        <begin position="2455"/>
        <end position="2476"/>
    </location>
</feature>
<feature type="domain" description="DUF11" evidence="2">
    <location>
        <begin position="6473"/>
        <end position="6588"/>
    </location>
</feature>
<feature type="domain" description="DUF7507" evidence="3">
    <location>
        <begin position="5562"/>
        <end position="5662"/>
    </location>
</feature>
<feature type="compositionally biased region" description="Low complexity" evidence="1">
    <location>
        <begin position="3015"/>
        <end position="3028"/>
    </location>
</feature>
<feature type="compositionally biased region" description="Low complexity" evidence="1">
    <location>
        <begin position="4736"/>
        <end position="4751"/>
    </location>
</feature>
<feature type="domain" description="DUF7507" evidence="3">
    <location>
        <begin position="967"/>
        <end position="1066"/>
    </location>
</feature>
<feature type="domain" description="DUF7507" evidence="3">
    <location>
        <begin position="1312"/>
        <end position="1414"/>
    </location>
</feature>
<dbReference type="Pfam" id="PF24346">
    <property type="entry name" value="DUF7507"/>
    <property type="match status" value="51"/>
</dbReference>
<dbReference type="Pfam" id="PF01345">
    <property type="entry name" value="DUF11"/>
    <property type="match status" value="1"/>
</dbReference>
<feature type="domain" description="DUF7507" evidence="3">
    <location>
        <begin position="1888"/>
        <end position="1988"/>
    </location>
</feature>
<evidence type="ECO:0000313" key="5">
    <source>
        <dbReference type="Proteomes" id="UP000245506"/>
    </source>
</evidence>
<feature type="region of interest" description="Disordered" evidence="1">
    <location>
        <begin position="4615"/>
        <end position="4656"/>
    </location>
</feature>
<feature type="compositionally biased region" description="Polar residues" evidence="1">
    <location>
        <begin position="3029"/>
        <end position="3049"/>
    </location>
</feature>
<feature type="region of interest" description="Disordered" evidence="1">
    <location>
        <begin position="3925"/>
        <end position="3948"/>
    </location>
</feature>
<feature type="domain" description="DUF7507" evidence="3">
    <location>
        <begin position="3382"/>
        <end position="3481"/>
    </location>
</feature>
<feature type="domain" description="DUF7507" evidence="3">
    <location>
        <begin position="2003"/>
        <end position="2102"/>
    </location>
</feature>
<feature type="compositionally biased region" description="Polar residues" evidence="1">
    <location>
        <begin position="4530"/>
        <end position="4543"/>
    </location>
</feature>
<feature type="domain" description="DUF7507" evidence="3">
    <location>
        <begin position="3956"/>
        <end position="4055"/>
    </location>
</feature>
<sequence length="6951" mass="708815">MNLSKLLSSTLISLIPSFHTKWITDPLACIPWRSMKPLLIAFFSLYVLTVSTVQATTFTETVPNNNGAIPVTYPAVGGTMVVLIGANGNIYYQFVNPSTQFIGFEQTGSPAAFQGSPFQLGPTQVLNCGTVTCSTYFGGSIVEGYVRLTARDGDACVGNFDEDDVFFLLNGYTVSSFTGPLTERTNTTGTVSNGFENCFRNQGATETSTAWFDLAPVTGLLDDILTTGSTTPEVLDLDGSATRGDNFWYFTDGDDATGTPEVAPGITIEKFADKTNYSVVGEVLNYDFVVTNIGSVILNNVAVVDSFITGTVSCPKTTLTSGETMTCSGAHTVSQQNLDDDVVFVNTANVTADPTEGTIGNVSGTLTVSGPTIEPTLTVSKVASKTVDAVLGDVITYTYTVNNIGELTIEDVTVSDAHSGSGTLSAIAGDSIIANPNGLSTDASADGSIDSLSPGGSATFTATYTITQDDIDAGVDVTNIATATGTPKRGTLVDPTANAAVAMTQPVPSLTIEKATASTPAKKNDTLVYTFAVENTGNVSINSIVVTDAKCATAPTLVSGDTDSDTALDVTETHVYSCTSIAVTQAEVDAGTVDNNVSVSGTPAGGTLAPATDDLQTPITATPSWTLDKTSSSTPTAANDTVSYSFTLTNTGNVTVSGISLADAQCDAAPTSPASGDSNANSILETDEIWVYSCDHTVTQAEIDAGTVDNTATASGTPAGGSLAPESASFNIPVTATPSLELVKTAQAISSAQFVVGATVTYDYLVTNSGNVTITTPITIDDNLIPTGITCDPWPAAGVAPTGTYNCVGTYTVTVADVALGSTTNLATATDGTTTSPTDSATVPSGATPAITITKSSVDTSFATLNQALTYTYNVENTGNASLVADVTVSDNKINGGTPFVCWTSVPASDPDFTPGEIISCTATYNVTQADLDAGFVTNEASAETSHTGSPLSSQVADLTIPAVQTPSWTLDKTSSSTPTEAGQIASYSFSLENTGNVSVSTITLSDANCNASTLTLDSGDNSPTGTLEVDETWVYSCDHTVTQAEVDAGSVDNTATAAGTPSGGTLAPVTATNSIPVTATPSWTLEKASTSTPTAKDEIVTYSFTLTNTGNVTVSGIALVDAQCDVAPTAPASGDLNTNSVLETDEIWVYNCDHTVTQAEVDAGTVDNTATATGTPAGGTLAPVTDTLNIPVTPTPSWTLDKTSSSTPTAKDDVVTYSFSLTNTGNVTLSGIALADAQCDVAPTAPTSGDLNTNSILETDEVWVYGCDHTVTQAEVDAGSVDNTATATGAAAGGTLAPVTDTLNIPVTPTPSWTLDKTSSSTPTAKDDVVAYSFTLTNTGNVTVSGIGLADAQCDVTPTAPNSGDLNTNSVLETDEIWVYNCDHTVTQTEVDAGSVDNTATATGTAAGGTLAPVTDTLNIPVTATPSWTLDKASSSTPTAKDDIVTYSFTLTNTGNVTVSGIALADAQCDATPIAADSGDTNTNNVLETDEVWVYSCDHTVTQAEVDAGTVDNTATMTGTPAGGTLAPVTDTLNIPVTAAPSWTLDKTSSSVPSAENDIVAYSFTLTNTGNVTVSGIAISDAQCDAAPTTPDSGDSNTNSVLETDEVWVYSCNHTVTQAEIDAGTVDNTATATGTSAGGTLVPVTATNSIPVAAAPALDFIKTAQSMAPADYIVGATATYDYLVTNTGNVTITSPITVNDNLIPAANITCDPWPAAGVAPTETYSCVGTYTITINDVELGSTTNLASATDGTTTSPTGSATIPAGATPAITLVKSSVDTTFATLNQTVTYTYKVTNSGNASFVADVLVSDNKINGGTPFVCWTSVPTTDPDFTPNEEISCDATYTVTQADLDAGFVTNEASAETTYALTTNVYAPAVDLTINAAQTPSWSLDKSSSSMPTAAGQLVSYSFSLENTGNVTVSAVNLSDPKCDAGTLSLDSGDNAPLGTLEVDETWIYSCDYTVTQAEIDAGSVENTATAAGTPAGGTLANATDDNTISVVADPKWTLSKTSSSTPTAVGQIVSYTFALENTGNVTVSGVTLTDAQCDIATLALDSGDAATMGSLDVDEIWNYSCDHSVTQAEVDAGSVENFASATGTPAGGTLSDAPADLSIAIPRDQSWTLDKTSTSTITQKDDIATYSFTLENTGNVSITSVVLADTQCDVAPTTPDSGDNAPFNVLDHDETWVFSCDHTTTQAEVDAGSVDNTATASGTTQEGGLANVSATHSIPVVPAPAWTLDKTSSSAPTQKDDVVTYSFALTNTGNVTVSAITFADAQCDALPTAPDNGDANANSVLETDEVWVYSCDHTVTQAEVDAGSIDNTASASGTPAGGTLPAAPATNSIPVTPTPSWTLDKTSSSTPTQKDDVVLYSFALTNTGNVTISAITFADAQCDALPTAPNSGDANTNSILETDEVWVYSCTHTATQAEIDAGSVDNTASASGTPAGGTLPAAPASNSIPVTPTPSWTLDKTSSSTPTQAGDVAVYSFNLENTGNVSITGVALADAQCDVAPTTPNSGDLNANVVLDTDEAWVYSCNHTVTQVEVDAGSVDNTASASGTPAGGTLPVAPATNSIPVTPTPSWTLDKTSSSTPTQAGDVAAYSFSLENTGNVSISGVALTDAQCDVAPTAPDSGDVANTGILDTGETWVYSCNHNTTQAEIDAGSVDNAASASGTPAGGTLPVAPATHSIPVIAEPSLAMVKTAQNLAPEDFVVGAVATYDYLVTNTGNVTITSPITVSDNLIPASNITCDAWPAAGVAPSATYSCVGTYTITINDVAIGSTTNLATASDGTTTSPTDSATIPSGSMSAITLTKSSVDTVFATLGQTLTYTYDVENTGNASLVADVMVSDNKINSGTPFVCWASIAANPDFTAGEIVSCEATYLVTQADLDNGSVTNEASADTEYLGSVISAPAVDLTIDADQTPSWTLDKTSSSAPTQQGDIATYSFSLENTGNVSISSVVFTDAQCDVTPTTPDSGDVANIGTLDTDETWVYSCDHTVTQAEVDAGSVDNSASVSGTPAGGTLPAAPATNSIPVTPTPSWTLDKTSSSAPTQKDDIAVYSFSLANTGNVSISAVTLADAQCDVAPTTPDSGDVANIGILDTDETWIYSCNHTVTQAEVDAGSVDNSASASGTPAGGILPAAPATNSIPVTPTPSWTLDKTSSSTPTQKDDIAVYSFSLENTGNVSITGVALADAQCDEAPTTPDSGDVANIGTLDTDETWVYSCNHTVTQAEIDAGSVDNTASASGTPAGGALPPAPATNSIPVIPTPSWALGKTSSSTPRQADDIAVYSFSLENTGNVSITGVALADAQCDVVPTTPNSGDLNADSVLDTGETWVYSCNHTVTQAEVDAGSVDNTASASGTPAGGTLPAAPATNSIPVTPTPSWTLDKTSSSTPTQAGDVAVYSFNLENTGNVSISGVALTDAQCDIAPTTPESGDVANVGILDTGEVWVYSCSHTVTQAEIDAGSVDNSASASGTPAGGTLHVAPASNSIPVTAEPSLELVKTAQNMAPQDFIVGAVANYDYLITNTGNITITSPITVSDNLIPANDITCDVWPAAGIAPAATYSCVGTYTITVNDVAIGSTTNLATASDGTTTSPMDSATIPNGATSAITLTKSSVDIVFNTLGQTLTYTYNVENTGNASLVTDVTVSDNKINGGTPFVCWTSTTANPDFTAGETVSCEATYLVTQADLDNGFVMNEANAEAEYLGSSISSPAVDLTIDADQTPSWALDKTSSSTPTQAGDIAVYSFSLKNTGNVSISTVTFTDAQCDATPSSPNSGDLNTDSVLDTTETWIYSCNHTVTQAEVDAGSVDNTASASGTPAGGSLPAAPATNSIPVAPTPSWTLDKTSSSTPIQAGDIAVYSFNLANTGNVSISGVALSDAQCDVAPTTPNSGDLNANSVLDTTENWIYSCSHTVTQAEIDAGSVDNSASTSGTPAGGTLPVAPATNSIPVTPIPSWTLDKTSSSTPTKAGDIAVYSFRLENTGNVSITGVSLADAQCDTAPGSPNSGDLNANSVLDTTETWIYSCSHTVTQAEVDTGSVDNTASASGTPAGGTLPAAPATNSIAVTPTPSWTLDKTSSSTPTQAGDIAAYSFSLENTGNVSISGVTLADAQCDVAPTSPDSGDATNTGVLDTNETWVYSCSHSVTQAEIDAGSVDNSASASGTPAGGTLPTAPATYNIPVTAEPSLVMVKTAQTMAPEDFIVGAVATYDYLVTNTGNVTITSPITVNDNLIPANDISCDAWPATGVAPAATYSCVGTYTITLNDVAIGSTTNLATATDGTTTSPTDSATIPNGATSAITLTKTSVDTTFATLGQTLTYTYTVQNTGNASLVEDISVSDNKINDGALFVCWTSTTANPDFTAGETISCEATYLVTQADLDDGFVTNEASAEAAYLGTSIYSPAVDLTINADQTPSWTLDKTSSSTPTQAGDVAVYSFSLENTGNVSITGVTLTDAQCDVAPTTPDSGDLNANSVLDTGETWVYSCSHTVTQAEIDAGSVDNSASAIGTPAGGTLPAAPASNSIPVAPTPSWTLDKTSSSTPTQQGDIAVYSFSLENMGNVSISTVTLTDAKCDAAPTAPDSGDLNANLVLDTDEAWVYSCNHTVTQAEIDAGSVDNSASASGTPTGGTLPAAPASNSIQVAPTPSWTLDKTSSSTPTQAGDVAVYNFSLENTGNVTISGVTLVDLQCDVAPTTPDSGDLNDNSTLDTDETWIYSCSHTVTQAEIDAGSVDNSASASGTPAGGTLPAAPATNSIPVAPTPSWTLGKTSSSAPTQAGDLAVYSFNLENTGNVSISGVTLNDAQCDVAPTAPDAGDQNANSVLDTGETWVYSCSHRVTQAEIDAGSVDNSASASGTPAGGTLPTAPASNSIPVAATPSLALVKTAQAMAAEDFIVGAVATYDYLITNTGNVTITSPITVNDNLIPANDISCDAWPTTGVAPAATYNCVGTYTITVSDVAIGSTTNLATATDGTTTSPTDSATIPSGSTSALTITKSSADSTFNTVGQILTYTYEVENTGNASLVSDITVSDNKIDGGAAFVCWTSTAADPDFTAGETISCDANYSVTQTDLDNGFVTNDASAETEYLGTIISAPVVDLTIDADQTPSWVLIKTSSSMPTQAGDIAAYSFSLENTGNVSISGVTLTDAKCDVAPSSPDSGDLNTNAVLDTGETWAYSCNHTVTLAEIDAGSVDNSASASGTPSGGNLPTAPATNSIPVAATPSLALVKTAQALAAEDFVVGAVAIYDYLVTNTGNVTITSPITINDNLIPANDISCDAWPAAGVAPAATYSCIGTYTITVDDVAIGSTTNLATATDGTTTSPTDSATIPSGSTSALTITKSSVDTTFNTLGQALTYSYTIENTGNAALVSDVTVTDDKINNGTPFVCWTSSSANPDLTAGETVSCEATYLVTQADLDNGFVTNIASAETNYLGTTISAPAVELTINANQAPSWALSKTSSSTPTQQGDIAAYSFNLENTGNVSISGVTLTDAKCDIAPTAPDSGDLNADSILDADETWVYSCGHTVTQAEIDAGSVDNSASASGTPAGGILPAAPATHSITVTPAPSLELVKTAHTLDAQDYVVGAIATYDYQVTNTGNVTITSPITIDDNLIPASGITCDAWPATGVAPAATYSCVGTYTITVDDVARGSTTNIATATDGTTTSPTDSATVPSNSTSAITLTKSSVDTVFNTLNQTLTYTYTIENTGNASLVADVTVSDNKINDGAPFVCWSSTTANPDLTAGETVSCEATYQVTQADLDGGSVTNEAIAETNYLGSSVTSPVVDLTIDAEQAPSWTLEKTSNSTPTAKDDIAVYSFSLENTGNVSISDVTFTDAKCDVAPTTPDSGDTANAGILDTDETWVYSCNHTVTQAEIDAGSVDNSASATGTPAGGTLPTAPASHSIEVITTPTLSVVKPAPINLDEDDNGEISAGDTLQYTVTATNTGSVTLTNLKLVDSLLAAPNDTMTCATVAPLATCVLSGEYVVTAADVTAGEIVNNATANSDQTAESTASNTSAILSPAATLEKSSPTNADEDGNGVVSEGDTLTYTITMTNTGTATLSNVVVSDPMITPNTLSCATLAPEASCILVGTKVVAESDVVAGEIVNTASGDASQLEPLSDSVTTNTANPEIRASKSASEPRINTNGSFDIDYTIIVKNTGTVGLNNLTVVDDLATQLGTSLVSVVTTPSISFVSNASGNSQLPTANAAFTGVTPETQLTSGADGQLMPNDSYQLTFTVRINPNAENAPSEYTNQASVSGTTGSLTIGDLTDSGSNPGADNTDAPTPFTPPEQQPEVRSTKIAGTPVLNADRTFNVPFTIIVKNTGNVNLTTLSLEDNMTSSDQFGTAFLNIVTAPTVTINLNDSGTAIAPTANSSFDGTASDPKLLTGTDGLLGPQDEYTVSFVARVDPFVDGAPSELRNQSITGATAPSGSRRSDLSDARNNDGSDNASPDPSANTDVATLLTLSAFMIPDAELLISKVAAKSEASVGDLVPYTILVKNKSSFIAEGVSVVDDLPIGFKISKETIKVKTYDADHALLTTSDANTSGNDPVTIADFTVPVEANGYIKITYVVKIGATAQTGKQCNTAQATASATSNIATACISVTQDSGLDQATVIGKVFHDRDGDGFQDSATATGITLKSDYFGWNSLQLNALDGRLSILDKPSNYRKVVRMPYTKKNDFIVTTRQGTVIKVGHNGQIETAHTGMKRKGLTGQDLRVTTRRIRGVPTQTPLAAKRVPAVETDVLEITVTNHGILEEGIPGVRLASVEGLLIETDAYGRYHLPDLDGGRLGIGRNIILKVDMSTLPRGSRFTTENPRVLRITGTKLNKINFGVELPVELQKVPHTHEHKDVVKQAAPTKVPAKTQAKPQAKAMTVEVDLKDDFFEPNSVQIQARNNAVLDRIANSIKQHGSGHIKILSNGNAGLAKLRANSVRRALHGKLGNMMGHVKVESTQ</sequence>
<feature type="domain" description="DUF7507" evidence="3">
    <location>
        <begin position="5907"/>
        <end position="6009"/>
    </location>
</feature>
<feature type="domain" description="DUF7507" evidence="3">
    <location>
        <begin position="2922"/>
        <end position="3021"/>
    </location>
</feature>
<feature type="domain" description="DUF7507" evidence="3">
    <location>
        <begin position="1541"/>
        <end position="1643"/>
    </location>
</feature>
<evidence type="ECO:0000259" key="2">
    <source>
        <dbReference type="Pfam" id="PF01345"/>
    </source>
</evidence>
<feature type="compositionally biased region" description="Low complexity" evidence="1">
    <location>
        <begin position="2324"/>
        <end position="2339"/>
    </location>
</feature>
<feature type="domain" description="DUF7507" evidence="3">
    <location>
        <begin position="4987"/>
        <end position="5083"/>
    </location>
</feature>
<feature type="domain" description="DUF7507" evidence="3">
    <location>
        <begin position="1768"/>
        <end position="1873"/>
    </location>
</feature>
<feature type="domain" description="DUF7507" evidence="3">
    <location>
        <begin position="5675"/>
        <end position="5778"/>
    </location>
</feature>
<feature type="domain" description="DUF7507" evidence="3">
    <location>
        <begin position="508"/>
        <end position="607"/>
    </location>
</feature>
<feature type="region of interest" description="Disordered" evidence="1">
    <location>
        <begin position="3138"/>
        <end position="3163"/>
    </location>
</feature>
<feature type="compositionally biased region" description="Polar residues" evidence="1">
    <location>
        <begin position="6443"/>
        <end position="6454"/>
    </location>
</feature>
<feature type="domain" description="DUF7507" evidence="3">
    <location>
        <begin position="4530"/>
        <end position="4629"/>
    </location>
</feature>
<feature type="domain" description="DUF7507" evidence="3">
    <location>
        <begin position="4760"/>
        <end position="4861"/>
    </location>
</feature>
<feature type="region of interest" description="Disordered" evidence="1">
    <location>
        <begin position="6413"/>
        <end position="6454"/>
    </location>
</feature>
<feature type="region of interest" description="Disordered" evidence="1">
    <location>
        <begin position="6243"/>
        <end position="6296"/>
    </location>
</feature>
<feature type="domain" description="DUF7507" evidence="3">
    <location>
        <begin position="2232"/>
        <end position="2332"/>
    </location>
</feature>
<keyword evidence="5" id="KW-1185">Reference proteome</keyword>
<feature type="compositionally biased region" description="Polar residues" evidence="1">
    <location>
        <begin position="6243"/>
        <end position="6262"/>
    </location>
</feature>
<feature type="domain" description="DUF7507" evidence="3">
    <location>
        <begin position="4874"/>
        <end position="4973"/>
    </location>
</feature>